<organism evidence="1 2">
    <name type="scientific">Vararia minispora EC-137</name>
    <dbReference type="NCBI Taxonomy" id="1314806"/>
    <lineage>
        <taxon>Eukaryota</taxon>
        <taxon>Fungi</taxon>
        <taxon>Dikarya</taxon>
        <taxon>Basidiomycota</taxon>
        <taxon>Agaricomycotina</taxon>
        <taxon>Agaricomycetes</taxon>
        <taxon>Russulales</taxon>
        <taxon>Lachnocladiaceae</taxon>
        <taxon>Vararia</taxon>
    </lineage>
</organism>
<proteinExistence type="predicted"/>
<protein>
    <submittedName>
        <fullName evidence="1">Uncharacterized protein</fullName>
    </submittedName>
</protein>
<evidence type="ECO:0000313" key="2">
    <source>
        <dbReference type="Proteomes" id="UP000814128"/>
    </source>
</evidence>
<reference evidence="1" key="2">
    <citation type="journal article" date="2022" name="New Phytol.">
        <title>Evolutionary transition to the ectomycorrhizal habit in the genomes of a hyperdiverse lineage of mushroom-forming fungi.</title>
        <authorList>
            <person name="Looney B."/>
            <person name="Miyauchi S."/>
            <person name="Morin E."/>
            <person name="Drula E."/>
            <person name="Courty P.E."/>
            <person name="Kohler A."/>
            <person name="Kuo A."/>
            <person name="LaButti K."/>
            <person name="Pangilinan J."/>
            <person name="Lipzen A."/>
            <person name="Riley R."/>
            <person name="Andreopoulos W."/>
            <person name="He G."/>
            <person name="Johnson J."/>
            <person name="Nolan M."/>
            <person name="Tritt A."/>
            <person name="Barry K.W."/>
            <person name="Grigoriev I.V."/>
            <person name="Nagy L.G."/>
            <person name="Hibbett D."/>
            <person name="Henrissat B."/>
            <person name="Matheny P.B."/>
            <person name="Labbe J."/>
            <person name="Martin F.M."/>
        </authorList>
    </citation>
    <scope>NUCLEOTIDE SEQUENCE</scope>
    <source>
        <strain evidence="1">EC-137</strain>
    </source>
</reference>
<dbReference type="Proteomes" id="UP000814128">
    <property type="component" value="Unassembled WGS sequence"/>
</dbReference>
<reference evidence="1" key="1">
    <citation type="submission" date="2021-02" db="EMBL/GenBank/DDBJ databases">
        <authorList>
            <consortium name="DOE Joint Genome Institute"/>
            <person name="Ahrendt S."/>
            <person name="Looney B.P."/>
            <person name="Miyauchi S."/>
            <person name="Morin E."/>
            <person name="Drula E."/>
            <person name="Courty P.E."/>
            <person name="Chicoki N."/>
            <person name="Fauchery L."/>
            <person name="Kohler A."/>
            <person name="Kuo A."/>
            <person name="Labutti K."/>
            <person name="Pangilinan J."/>
            <person name="Lipzen A."/>
            <person name="Riley R."/>
            <person name="Andreopoulos W."/>
            <person name="He G."/>
            <person name="Johnson J."/>
            <person name="Barry K.W."/>
            <person name="Grigoriev I.V."/>
            <person name="Nagy L."/>
            <person name="Hibbett D."/>
            <person name="Henrissat B."/>
            <person name="Matheny P.B."/>
            <person name="Labbe J."/>
            <person name="Martin F."/>
        </authorList>
    </citation>
    <scope>NUCLEOTIDE SEQUENCE</scope>
    <source>
        <strain evidence="1">EC-137</strain>
    </source>
</reference>
<evidence type="ECO:0000313" key="1">
    <source>
        <dbReference type="EMBL" id="KAI0028397.1"/>
    </source>
</evidence>
<name>A0ACB8Q9L9_9AGAM</name>
<keyword evidence="2" id="KW-1185">Reference proteome</keyword>
<comment type="caution">
    <text evidence="1">The sequence shown here is derived from an EMBL/GenBank/DDBJ whole genome shotgun (WGS) entry which is preliminary data.</text>
</comment>
<sequence>MPVAKSALRAVKNVGRSNTPAQAAVRAATSNDGTPPTSAQLSALAAFASRPVDATDVLEVLDRRLNDKGKYWRHVYKSLVVLEHLLYTGSPAVGAYLRQNTHLITTLAEFQHIDDAGRDAGAAVRARAKELARLLRDPRTLEEARRRGGVQSRGEREGKEKGQGAPKLPPRPRRYQEEEEELARVLKLSEQEEVERQALLKAMQGDGLFDTPAEELIDLSEQPTLVPQPTVVPQATAVSQYTQYSVFQPQYNMHLSFQPSLQPQYTSLAPQHTLQSQHTAYSAFQPQYTSAYDPTSQQARYDALLQQQQQHAHAALQEQATASARWEQPRAQVVVGSNNPFAPAYASNNPFATTSSPFVIPSPPASAASFSSTSSSSSTSVSLSPSPRTPAADADAWRAQYSVATDYARTSPDFARPVHGRPFSAPDPDRLAKLERALNAGPRDDGADTFGNVGALRYGSTAHGRIAAQRTGPTSDAVEQTSRPLLRT</sequence>
<accession>A0ACB8Q9L9</accession>
<gene>
    <name evidence="1" type="ORF">K488DRAFT_73798</name>
</gene>
<dbReference type="EMBL" id="MU273757">
    <property type="protein sequence ID" value="KAI0028397.1"/>
    <property type="molecule type" value="Genomic_DNA"/>
</dbReference>